<name>A0A498RB68_9FIRM</name>
<dbReference type="SUPFAM" id="SSF52540">
    <property type="entry name" value="P-loop containing nucleoside triphosphate hydrolases"/>
    <property type="match status" value="1"/>
</dbReference>
<evidence type="ECO:0000313" key="2">
    <source>
        <dbReference type="EMBL" id="VBB08445.1"/>
    </source>
</evidence>
<dbReference type="PANTHER" id="PTHR13696">
    <property type="entry name" value="P-LOOP CONTAINING NUCLEOSIDE TRIPHOSPHATE HYDROLASE"/>
    <property type="match status" value="1"/>
</dbReference>
<dbReference type="InterPro" id="IPR002586">
    <property type="entry name" value="CobQ/CobB/MinD/ParA_Nub-bd_dom"/>
</dbReference>
<dbReference type="CDD" id="cd02042">
    <property type="entry name" value="ParAB_family"/>
    <property type="match status" value="1"/>
</dbReference>
<dbReference type="InterPro" id="IPR027417">
    <property type="entry name" value="P-loop_NTPase"/>
</dbReference>
<dbReference type="PIRSF" id="PIRSF009320">
    <property type="entry name" value="Nuc_binding_HP_1000"/>
    <property type="match status" value="1"/>
</dbReference>
<dbReference type="OrthoDB" id="69313at2"/>
<proteinExistence type="predicted"/>
<feature type="domain" description="CobQ/CobB/MinD/ParA nucleotide binding" evidence="1">
    <location>
        <begin position="5"/>
        <end position="183"/>
    </location>
</feature>
<dbReference type="Proteomes" id="UP000277811">
    <property type="component" value="Unassembled WGS sequence"/>
</dbReference>
<dbReference type="EMBL" id="UPPP01000091">
    <property type="protein sequence ID" value="VBB08445.1"/>
    <property type="molecule type" value="Genomic_DNA"/>
</dbReference>
<protein>
    <recommendedName>
        <fullName evidence="1">CobQ/CobB/MinD/ParA nucleotide binding domain-containing protein</fullName>
    </recommendedName>
</protein>
<gene>
    <name evidence="2" type="ORF">LUCI_3717</name>
    <name evidence="3" type="ORF">LUCI_3751</name>
</gene>
<evidence type="ECO:0000313" key="3">
    <source>
        <dbReference type="EMBL" id="VBB08479.1"/>
    </source>
</evidence>
<dbReference type="EMBL" id="UPPP01000091">
    <property type="protein sequence ID" value="VBB08479.1"/>
    <property type="molecule type" value="Genomic_DNA"/>
</dbReference>
<dbReference type="InterPro" id="IPR050678">
    <property type="entry name" value="DNA_Partitioning_ATPase"/>
</dbReference>
<reference evidence="3 4" key="1">
    <citation type="submission" date="2018-06" db="EMBL/GenBank/DDBJ databases">
        <authorList>
            <person name="Strepis N."/>
        </authorList>
    </citation>
    <scope>NUCLEOTIDE SEQUENCE [LARGE SCALE GENOMIC DNA]</scope>
    <source>
        <strain evidence="3">LUCI</strain>
    </source>
</reference>
<dbReference type="Gene3D" id="3.40.50.300">
    <property type="entry name" value="P-loop containing nucleotide triphosphate hydrolases"/>
    <property type="match status" value="1"/>
</dbReference>
<keyword evidence="4" id="KW-1185">Reference proteome</keyword>
<organism evidence="3 4">
    <name type="scientific">Lucifera butyrica</name>
    <dbReference type="NCBI Taxonomy" id="1351585"/>
    <lineage>
        <taxon>Bacteria</taxon>
        <taxon>Bacillati</taxon>
        <taxon>Bacillota</taxon>
        <taxon>Negativicutes</taxon>
        <taxon>Veillonellales</taxon>
        <taxon>Veillonellaceae</taxon>
        <taxon>Lucifera</taxon>
    </lineage>
</organism>
<sequence length="208" mass="23267">MIINVTHYKGGVGKTTLSTNLAQAFDAPLLDLDALQGSLNFNKLRKANGHTPLNCFTAKTLEELKDIYSKYQSEILIVDSGGFDSDINRLALVGADILISPVAPSQVELFGLEAFEKVLRQASREYKSDFKTNVVINNADSRSKGMVNKLKKCISQTPEHFDLLEQVIHNRIDFKKAYAEGVSVIELDKESKAAFEIQQLVKEIRRMF</sequence>
<evidence type="ECO:0000313" key="4">
    <source>
        <dbReference type="Proteomes" id="UP000277811"/>
    </source>
</evidence>
<dbReference type="RefSeq" id="WP_122629314.1">
    <property type="nucleotide sequence ID" value="NZ_UPPP01000091.1"/>
</dbReference>
<dbReference type="AlphaFoldDB" id="A0A498RB68"/>
<dbReference type="PANTHER" id="PTHR13696:SF96">
    <property type="entry name" value="COBQ_COBB_MIND_PARA NUCLEOTIDE BINDING DOMAIN-CONTAINING PROTEIN"/>
    <property type="match status" value="1"/>
</dbReference>
<evidence type="ECO:0000259" key="1">
    <source>
        <dbReference type="Pfam" id="PF01656"/>
    </source>
</evidence>
<accession>A0A498RB68</accession>
<dbReference type="Pfam" id="PF01656">
    <property type="entry name" value="CbiA"/>
    <property type="match status" value="1"/>
</dbReference>